<evidence type="ECO:0000256" key="1">
    <source>
        <dbReference type="SAM" id="MobiDB-lite"/>
    </source>
</evidence>
<dbReference type="AlphaFoldDB" id="A0A1B9J3U0"/>
<protein>
    <submittedName>
        <fullName evidence="2">Uncharacterized protein</fullName>
    </submittedName>
</protein>
<evidence type="ECO:0000313" key="2">
    <source>
        <dbReference type="EMBL" id="OCF62344.1"/>
    </source>
</evidence>
<gene>
    <name evidence="2" type="ORF">L486_02012</name>
</gene>
<evidence type="ECO:0000313" key="3">
    <source>
        <dbReference type="Proteomes" id="UP000092583"/>
    </source>
</evidence>
<name>A0A1B9J3U0_9TREE</name>
<feature type="compositionally biased region" description="Low complexity" evidence="1">
    <location>
        <begin position="80"/>
        <end position="90"/>
    </location>
</feature>
<dbReference type="EMBL" id="KI669459">
    <property type="protein sequence ID" value="OCF62344.1"/>
    <property type="molecule type" value="Genomic_DNA"/>
</dbReference>
<feature type="region of interest" description="Disordered" evidence="1">
    <location>
        <begin position="120"/>
        <end position="148"/>
    </location>
</feature>
<keyword evidence="3" id="KW-1185">Reference proteome</keyword>
<reference evidence="3" key="2">
    <citation type="submission" date="2013-12" db="EMBL/GenBank/DDBJ databases">
        <title>Evolution of pathogenesis and genome organization in the Tremellales.</title>
        <authorList>
            <person name="Cuomo C."/>
            <person name="Litvintseva A."/>
            <person name="Heitman J."/>
            <person name="Chen Y."/>
            <person name="Sun S."/>
            <person name="Springer D."/>
            <person name="Dromer F."/>
            <person name="Young S."/>
            <person name="Zeng Q."/>
            <person name="Chapman S."/>
            <person name="Gujja S."/>
            <person name="Saif S."/>
            <person name="Birren B."/>
        </authorList>
    </citation>
    <scope>NUCLEOTIDE SEQUENCE [LARGE SCALE GENOMIC DNA]</scope>
    <source>
        <strain evidence="3">CBS 10435</strain>
    </source>
</reference>
<dbReference type="Proteomes" id="UP000092583">
    <property type="component" value="Unassembled WGS sequence"/>
</dbReference>
<proteinExistence type="predicted"/>
<feature type="region of interest" description="Disordered" evidence="1">
    <location>
        <begin position="78"/>
        <end position="98"/>
    </location>
</feature>
<organism evidence="2 3">
    <name type="scientific">Kwoniella mangroviensis CBS 10435</name>
    <dbReference type="NCBI Taxonomy" id="1331196"/>
    <lineage>
        <taxon>Eukaryota</taxon>
        <taxon>Fungi</taxon>
        <taxon>Dikarya</taxon>
        <taxon>Basidiomycota</taxon>
        <taxon>Agaricomycotina</taxon>
        <taxon>Tremellomycetes</taxon>
        <taxon>Tremellales</taxon>
        <taxon>Cryptococcaceae</taxon>
        <taxon>Kwoniella</taxon>
    </lineage>
</organism>
<feature type="region of interest" description="Disordered" evidence="1">
    <location>
        <begin position="162"/>
        <end position="194"/>
    </location>
</feature>
<sequence>MHPYRPPPSQSLDQTIHDLASQQATSKFIASMGRNPKEQDLGSAQYSTEYWNAHQYYTNHFAIQAKERSDCQTHIEVATRTDPSSSTDTTNIHSHNGGYWTRADGTRYGMNRIQYEQFPHDSGAGTAATGGGRDYRPDPGSPILGNTSGIDLAINDQVFDQSFHQPSDGASAQGHRRSSHDNNSSHVNLGYLGLPTHQNPYSPLSVQGWSGATSPAPSVSGSDGGAGYPYYAHGSGSEGEGGYDVSQVHTPNYPGTY</sequence>
<reference evidence="2 3" key="1">
    <citation type="submission" date="2013-07" db="EMBL/GenBank/DDBJ databases">
        <title>The Genome Sequence of Kwoniella mangroviensis CBS10435.</title>
        <authorList>
            <consortium name="The Broad Institute Genome Sequencing Platform"/>
            <person name="Cuomo C."/>
            <person name="Litvintseva A."/>
            <person name="Chen Y."/>
            <person name="Heitman J."/>
            <person name="Sun S."/>
            <person name="Springer D."/>
            <person name="Dromer F."/>
            <person name="Young S.K."/>
            <person name="Zeng Q."/>
            <person name="Gargeya S."/>
            <person name="Fitzgerald M."/>
            <person name="Abouelleil A."/>
            <person name="Alvarado L."/>
            <person name="Berlin A.M."/>
            <person name="Chapman S.B."/>
            <person name="Dewar J."/>
            <person name="Goldberg J."/>
            <person name="Griggs A."/>
            <person name="Gujja S."/>
            <person name="Hansen M."/>
            <person name="Howarth C."/>
            <person name="Imamovic A."/>
            <person name="Larimer J."/>
            <person name="McCowan C."/>
            <person name="Murphy C."/>
            <person name="Pearson M."/>
            <person name="Priest M."/>
            <person name="Roberts A."/>
            <person name="Saif S."/>
            <person name="Shea T."/>
            <person name="Sykes S."/>
            <person name="Wortman J."/>
            <person name="Nusbaum C."/>
            <person name="Birren B."/>
        </authorList>
    </citation>
    <scope>NUCLEOTIDE SEQUENCE [LARGE SCALE GENOMIC DNA]</scope>
    <source>
        <strain evidence="2 3">CBS 10435</strain>
    </source>
</reference>
<accession>A0A1B9J3U0</accession>
<feature type="region of interest" description="Disordered" evidence="1">
    <location>
        <begin position="231"/>
        <end position="257"/>
    </location>
</feature>
<feature type="compositionally biased region" description="Polar residues" evidence="1">
    <location>
        <begin position="247"/>
        <end position="257"/>
    </location>
</feature>